<feature type="region of interest" description="Disordered" evidence="1">
    <location>
        <begin position="291"/>
        <end position="327"/>
    </location>
</feature>
<dbReference type="GeneID" id="27315145"/>
<dbReference type="VEuPathDB" id="FungiDB:PV09_07172"/>
<feature type="region of interest" description="Disordered" evidence="1">
    <location>
        <begin position="253"/>
        <end position="272"/>
    </location>
</feature>
<dbReference type="OrthoDB" id="5344482at2759"/>
<dbReference type="Proteomes" id="UP000053259">
    <property type="component" value="Unassembled WGS sequence"/>
</dbReference>
<proteinExistence type="predicted"/>
<sequence>MSFDSTSHKRTASQPSALDTAEPPPDGTEGEVESPSISTPQARARFEFEPNKSNEGTKVVMVEWEDDDVTKNLEGTWTISWEGKSTVLPAEERNVEDERAEIQTHRTFFLLPAGVSVPALITLTLNPADKTKEPVVWRTNPLPAIFPPGFAESAVGSKKPSKGVLHTLWAKKRLHALQKEIEKEEALFPEGIALAMAVQEKEWIEETFGLGSQEISSHRQALRGLGEVPQSPSSPLSPGGSRLSEKLKGLKLQTKSGDYQERGNANNPLSPEEADIAIPSFSAFKGANPAELAAKPAQRPSAPAAVRPIVPQVPSRQSTTGSVGSLAGIMAGTDTSFTTAPASQADEDEDELFAMPLSPRSPEMTTSPFSFATSDTLKYVKGDQVQRVA</sequence>
<feature type="region of interest" description="Disordered" evidence="1">
    <location>
        <begin position="225"/>
        <end position="245"/>
    </location>
</feature>
<keyword evidence="3" id="KW-1185">Reference proteome</keyword>
<gene>
    <name evidence="2" type="ORF">PV09_07172</name>
</gene>
<dbReference type="InParanoid" id="A0A0D2A3K6"/>
<dbReference type="HOGENOM" id="CLU_043294_0_0_1"/>
<name>A0A0D2A3K6_9PEZI</name>
<evidence type="ECO:0000256" key="1">
    <source>
        <dbReference type="SAM" id="MobiDB-lite"/>
    </source>
</evidence>
<evidence type="ECO:0000313" key="2">
    <source>
        <dbReference type="EMBL" id="KIW01408.1"/>
    </source>
</evidence>
<feature type="compositionally biased region" description="Low complexity" evidence="1">
    <location>
        <begin position="231"/>
        <end position="242"/>
    </location>
</feature>
<protein>
    <submittedName>
        <fullName evidence="2">Uncharacterized protein</fullName>
    </submittedName>
</protein>
<accession>A0A0D2A3K6</accession>
<organism evidence="2 3">
    <name type="scientific">Verruconis gallopava</name>
    <dbReference type="NCBI Taxonomy" id="253628"/>
    <lineage>
        <taxon>Eukaryota</taxon>
        <taxon>Fungi</taxon>
        <taxon>Dikarya</taxon>
        <taxon>Ascomycota</taxon>
        <taxon>Pezizomycotina</taxon>
        <taxon>Dothideomycetes</taxon>
        <taxon>Pleosporomycetidae</taxon>
        <taxon>Venturiales</taxon>
        <taxon>Sympoventuriaceae</taxon>
        <taxon>Verruconis</taxon>
    </lineage>
</organism>
<feature type="region of interest" description="Disordered" evidence="1">
    <location>
        <begin position="1"/>
        <end position="55"/>
    </location>
</feature>
<reference evidence="2 3" key="1">
    <citation type="submission" date="2015-01" db="EMBL/GenBank/DDBJ databases">
        <title>The Genome Sequence of Ochroconis gallopava CBS43764.</title>
        <authorList>
            <consortium name="The Broad Institute Genomics Platform"/>
            <person name="Cuomo C."/>
            <person name="de Hoog S."/>
            <person name="Gorbushina A."/>
            <person name="Stielow B."/>
            <person name="Teixiera M."/>
            <person name="Abouelleil A."/>
            <person name="Chapman S.B."/>
            <person name="Priest M."/>
            <person name="Young S.K."/>
            <person name="Wortman J."/>
            <person name="Nusbaum C."/>
            <person name="Birren B."/>
        </authorList>
    </citation>
    <scope>NUCLEOTIDE SEQUENCE [LARGE SCALE GENOMIC DNA]</scope>
    <source>
        <strain evidence="2 3">CBS 43764</strain>
    </source>
</reference>
<dbReference type="STRING" id="253628.A0A0D2A3K6"/>
<evidence type="ECO:0000313" key="3">
    <source>
        <dbReference type="Proteomes" id="UP000053259"/>
    </source>
</evidence>
<dbReference type="AlphaFoldDB" id="A0A0D2A3K6"/>
<feature type="compositionally biased region" description="Polar residues" evidence="1">
    <location>
        <begin position="253"/>
        <end position="269"/>
    </location>
</feature>
<dbReference type="EMBL" id="KN847555">
    <property type="protein sequence ID" value="KIW01408.1"/>
    <property type="molecule type" value="Genomic_DNA"/>
</dbReference>
<feature type="compositionally biased region" description="Polar residues" evidence="1">
    <location>
        <begin position="314"/>
        <end position="323"/>
    </location>
</feature>
<dbReference type="RefSeq" id="XP_016211277.1">
    <property type="nucleotide sequence ID" value="XM_016360905.1"/>
</dbReference>